<dbReference type="RefSeq" id="WP_145199472.1">
    <property type="nucleotide sequence ID" value="NZ_CP036267.1"/>
</dbReference>
<evidence type="ECO:0000313" key="3">
    <source>
        <dbReference type="Proteomes" id="UP000315724"/>
    </source>
</evidence>
<proteinExistence type="predicted"/>
<dbReference type="Proteomes" id="UP000315724">
    <property type="component" value="Chromosome"/>
</dbReference>
<name>A0A517QNU9_9PLAN</name>
<organism evidence="2 3">
    <name type="scientific">Thalassoglobus polymorphus</name>
    <dbReference type="NCBI Taxonomy" id="2527994"/>
    <lineage>
        <taxon>Bacteria</taxon>
        <taxon>Pseudomonadati</taxon>
        <taxon>Planctomycetota</taxon>
        <taxon>Planctomycetia</taxon>
        <taxon>Planctomycetales</taxon>
        <taxon>Planctomycetaceae</taxon>
        <taxon>Thalassoglobus</taxon>
    </lineage>
</organism>
<keyword evidence="3" id="KW-1185">Reference proteome</keyword>
<gene>
    <name evidence="2" type="ORF">Mal48_25830</name>
</gene>
<feature type="transmembrane region" description="Helical" evidence="1">
    <location>
        <begin position="30"/>
        <end position="51"/>
    </location>
</feature>
<evidence type="ECO:0000313" key="2">
    <source>
        <dbReference type="EMBL" id="QDT33330.1"/>
    </source>
</evidence>
<dbReference type="EMBL" id="CP036267">
    <property type="protein sequence ID" value="QDT33330.1"/>
    <property type="molecule type" value="Genomic_DNA"/>
</dbReference>
<reference evidence="2 3" key="1">
    <citation type="submission" date="2019-02" db="EMBL/GenBank/DDBJ databases">
        <title>Deep-cultivation of Planctomycetes and their phenomic and genomic characterization uncovers novel biology.</title>
        <authorList>
            <person name="Wiegand S."/>
            <person name="Jogler M."/>
            <person name="Boedeker C."/>
            <person name="Pinto D."/>
            <person name="Vollmers J."/>
            <person name="Rivas-Marin E."/>
            <person name="Kohn T."/>
            <person name="Peeters S.H."/>
            <person name="Heuer A."/>
            <person name="Rast P."/>
            <person name="Oberbeckmann S."/>
            <person name="Bunk B."/>
            <person name="Jeske O."/>
            <person name="Meyerdierks A."/>
            <person name="Storesund J.E."/>
            <person name="Kallscheuer N."/>
            <person name="Luecker S."/>
            <person name="Lage O.M."/>
            <person name="Pohl T."/>
            <person name="Merkel B.J."/>
            <person name="Hornburger P."/>
            <person name="Mueller R.-W."/>
            <person name="Bruemmer F."/>
            <person name="Labrenz M."/>
            <person name="Spormann A.M."/>
            <person name="Op den Camp H."/>
            <person name="Overmann J."/>
            <person name="Amann R."/>
            <person name="Jetten M.S.M."/>
            <person name="Mascher T."/>
            <person name="Medema M.H."/>
            <person name="Devos D.P."/>
            <person name="Kaster A.-K."/>
            <person name="Ovreas L."/>
            <person name="Rohde M."/>
            <person name="Galperin M.Y."/>
            <person name="Jogler C."/>
        </authorList>
    </citation>
    <scope>NUCLEOTIDE SEQUENCE [LARGE SCALE GENOMIC DNA]</scope>
    <source>
        <strain evidence="2 3">Mal48</strain>
    </source>
</reference>
<protein>
    <submittedName>
        <fullName evidence="2">Uncharacterized protein</fullName>
    </submittedName>
</protein>
<keyword evidence="1" id="KW-0812">Transmembrane</keyword>
<dbReference type="KEGG" id="tpol:Mal48_25830"/>
<evidence type="ECO:0000256" key="1">
    <source>
        <dbReference type="SAM" id="Phobius"/>
    </source>
</evidence>
<dbReference type="AlphaFoldDB" id="A0A517QNU9"/>
<sequence>MLNAQRCVNGQYRFDLSQLPAKRIETNRRFGLALCGFSLPFLIALLYSLIFLVQNEIWIIIPFPCFFLMIVGAIFTWGLLNLFTTIQTIISNHTVEEVTLRPWGEKRWEEPLSRFQLQVKVTTHRKSNSSSLSYAYHLRLRHTDDMKSIELHSTESPVEAEEQFRLYQQQLEVRVDRKVRNYNTDEVIDSPAAYGLDL</sequence>
<keyword evidence="1" id="KW-0472">Membrane</keyword>
<accession>A0A517QNU9</accession>
<keyword evidence="1" id="KW-1133">Transmembrane helix</keyword>
<feature type="transmembrane region" description="Helical" evidence="1">
    <location>
        <begin position="57"/>
        <end position="80"/>
    </location>
</feature>